<dbReference type="EMBL" id="QICQ01000058">
    <property type="protein sequence ID" value="PXV73285.1"/>
    <property type="molecule type" value="Genomic_DNA"/>
</dbReference>
<reference evidence="1 2" key="1">
    <citation type="submission" date="2018-04" db="EMBL/GenBank/DDBJ databases">
        <title>Active sludge and wastewater microbial communities from Klosterneuburg, Austria.</title>
        <authorList>
            <person name="Wagner M."/>
        </authorList>
    </citation>
    <scope>NUCLEOTIDE SEQUENCE [LARGE SCALE GENOMIC DNA]</scope>
    <source>
        <strain evidence="1 2">Nm 57</strain>
    </source>
</reference>
<evidence type="ECO:0000313" key="1">
    <source>
        <dbReference type="EMBL" id="PXV73285.1"/>
    </source>
</evidence>
<keyword evidence="2" id="KW-1185">Reference proteome</keyword>
<dbReference type="RefSeq" id="WP_049753131.1">
    <property type="nucleotide sequence ID" value="NZ_FMTW01000018.1"/>
</dbReference>
<protein>
    <submittedName>
        <fullName evidence="1">Uncharacterized protein</fullName>
    </submittedName>
</protein>
<proteinExistence type="predicted"/>
<evidence type="ECO:0000313" key="2">
    <source>
        <dbReference type="Proteomes" id="UP000247780"/>
    </source>
</evidence>
<accession>A0ABX5M381</accession>
<gene>
    <name evidence="1" type="ORF">C8R14_1584</name>
</gene>
<name>A0ABX5M381_9PROT</name>
<comment type="caution">
    <text evidence="1">The sequence shown here is derived from an EMBL/GenBank/DDBJ whole genome shotgun (WGS) entry which is preliminary data.</text>
</comment>
<dbReference type="Proteomes" id="UP000247780">
    <property type="component" value="Unassembled WGS sequence"/>
</dbReference>
<organism evidence="1 2">
    <name type="scientific">Nitrosomonas eutropha</name>
    <dbReference type="NCBI Taxonomy" id="916"/>
    <lineage>
        <taxon>Bacteria</taxon>
        <taxon>Pseudomonadati</taxon>
        <taxon>Pseudomonadota</taxon>
        <taxon>Betaproteobacteria</taxon>
        <taxon>Nitrosomonadales</taxon>
        <taxon>Nitrosomonadaceae</taxon>
        <taxon>Nitrosomonas</taxon>
    </lineage>
</organism>
<sequence>MLHFIQNKPTSSSLITQVRLTEYQLLHHQKMVDRISTRLLKNIQQQLIAPSNLWIAGGAGFILSELTKSKSPKISDTNVDKTKASKKTAFLPPWISTLVVNLISPFDILHAILNVDNSKK</sequence>